<dbReference type="Gene3D" id="2.30.30.40">
    <property type="entry name" value="SH3 Domains"/>
    <property type="match status" value="1"/>
</dbReference>
<dbReference type="GO" id="GO:0031410">
    <property type="term" value="C:cytoplasmic vesicle"/>
    <property type="evidence" value="ECO:0007669"/>
    <property type="project" value="TreeGrafter"/>
</dbReference>
<dbReference type="SUPFAM" id="SSF50044">
    <property type="entry name" value="SH3-domain"/>
    <property type="match status" value="1"/>
</dbReference>
<accession>A0A4Y2HI68</accession>
<keyword evidence="1" id="KW-0728">SH3 domain</keyword>
<feature type="compositionally biased region" description="Polar residues" evidence="2">
    <location>
        <begin position="171"/>
        <end position="180"/>
    </location>
</feature>
<evidence type="ECO:0000313" key="4">
    <source>
        <dbReference type="EMBL" id="GBM65035.1"/>
    </source>
</evidence>
<evidence type="ECO:0000256" key="2">
    <source>
        <dbReference type="SAM" id="MobiDB-lite"/>
    </source>
</evidence>
<feature type="compositionally biased region" description="Basic residues" evidence="2">
    <location>
        <begin position="161"/>
        <end position="170"/>
    </location>
</feature>
<evidence type="ECO:0000259" key="3">
    <source>
        <dbReference type="Pfam" id="PF07653"/>
    </source>
</evidence>
<sequence length="337" mass="37388">MNTAKYFSTGQTAAFLTFGRELRTVDKVQNDLRSVILKDTFVPEITPYLKRFSKFMAEAKEVAEMQQDLRKECGDRKRQKAPNNYFPGDRVFVTTHHLSNATKGRTTKFIPKRDGPYIILTQKSPSYVIANPGNPNEPVGTYHTSALKVYKQDESVTPVHPLRKRGRPRKTYTSGSSTKTDIGGGWWEGRNNNGDHGLFPSSYVEKTSDPSKDTPAGFLSVPSIEKKSSSTGDLTVIARGDASGKLGIKKSFNRFSAFVKSGGEMFILGETSVNVSAEDFVEIMEDDGEIGWVTSGEQYSCTVSKPKKESKLRGLKSYIAYQITPSVSKTLKFTVSQ</sequence>
<dbReference type="GO" id="GO:0005886">
    <property type="term" value="C:plasma membrane"/>
    <property type="evidence" value="ECO:0007669"/>
    <property type="project" value="TreeGrafter"/>
</dbReference>
<dbReference type="GO" id="GO:0097320">
    <property type="term" value="P:plasma membrane tubulation"/>
    <property type="evidence" value="ECO:0007669"/>
    <property type="project" value="TreeGrafter"/>
</dbReference>
<dbReference type="GO" id="GO:0035091">
    <property type="term" value="F:phosphatidylinositol binding"/>
    <property type="evidence" value="ECO:0007669"/>
    <property type="project" value="TreeGrafter"/>
</dbReference>
<dbReference type="GO" id="GO:0006897">
    <property type="term" value="P:endocytosis"/>
    <property type="evidence" value="ECO:0007669"/>
    <property type="project" value="TreeGrafter"/>
</dbReference>
<dbReference type="GO" id="GO:0016197">
    <property type="term" value="P:endosomal transport"/>
    <property type="evidence" value="ECO:0007669"/>
    <property type="project" value="TreeGrafter"/>
</dbReference>
<dbReference type="EMBL" id="BGPR01001956">
    <property type="protein sequence ID" value="GBM65035.1"/>
    <property type="molecule type" value="Genomic_DNA"/>
</dbReference>
<dbReference type="AlphaFoldDB" id="A0A4Y2HI68"/>
<gene>
    <name evidence="4" type="ORF">AVEN_68956_1</name>
</gene>
<evidence type="ECO:0000313" key="5">
    <source>
        <dbReference type="Proteomes" id="UP000499080"/>
    </source>
</evidence>
<dbReference type="InterPro" id="IPR036028">
    <property type="entry name" value="SH3-like_dom_sf"/>
</dbReference>
<keyword evidence="5" id="KW-1185">Reference proteome</keyword>
<organism evidence="4 5">
    <name type="scientific">Araneus ventricosus</name>
    <name type="common">Orbweaver spider</name>
    <name type="synonym">Epeira ventricosa</name>
    <dbReference type="NCBI Taxonomy" id="182803"/>
    <lineage>
        <taxon>Eukaryota</taxon>
        <taxon>Metazoa</taxon>
        <taxon>Ecdysozoa</taxon>
        <taxon>Arthropoda</taxon>
        <taxon>Chelicerata</taxon>
        <taxon>Arachnida</taxon>
        <taxon>Araneae</taxon>
        <taxon>Araneomorphae</taxon>
        <taxon>Entelegynae</taxon>
        <taxon>Araneoidea</taxon>
        <taxon>Araneidae</taxon>
        <taxon>Araneus</taxon>
    </lineage>
</organism>
<comment type="caution">
    <text evidence="4">The sequence shown here is derived from an EMBL/GenBank/DDBJ whole genome shotgun (WGS) entry which is preliminary data.</text>
</comment>
<dbReference type="OrthoDB" id="10254720at2759"/>
<name>A0A4Y2HI68_ARAVE</name>
<reference evidence="4 5" key="1">
    <citation type="journal article" date="2019" name="Sci. Rep.">
        <title>Orb-weaving spider Araneus ventricosus genome elucidates the spidroin gene catalogue.</title>
        <authorList>
            <person name="Kono N."/>
            <person name="Nakamura H."/>
            <person name="Ohtoshi R."/>
            <person name="Moran D.A.P."/>
            <person name="Shinohara A."/>
            <person name="Yoshida Y."/>
            <person name="Fujiwara M."/>
            <person name="Mori M."/>
            <person name="Tomita M."/>
            <person name="Arakawa K."/>
        </authorList>
    </citation>
    <scope>NUCLEOTIDE SEQUENCE [LARGE SCALE GENOMIC DNA]</scope>
</reference>
<dbReference type="Pfam" id="PF07653">
    <property type="entry name" value="SH3_2"/>
    <property type="match status" value="1"/>
</dbReference>
<evidence type="ECO:0000256" key="1">
    <source>
        <dbReference type="ARBA" id="ARBA00022443"/>
    </source>
</evidence>
<feature type="domain" description="SH3" evidence="3">
    <location>
        <begin position="182"/>
        <end position="206"/>
    </location>
</feature>
<protein>
    <recommendedName>
        <fullName evidence="3">SH3 domain-containing protein</fullName>
    </recommendedName>
</protein>
<dbReference type="InterPro" id="IPR001452">
    <property type="entry name" value="SH3_domain"/>
</dbReference>
<dbReference type="PANTHER" id="PTHR45827:SF1">
    <property type="entry name" value="SORTING NEXIN"/>
    <property type="match status" value="1"/>
</dbReference>
<dbReference type="PANTHER" id="PTHR45827">
    <property type="entry name" value="SORTING NEXIN"/>
    <property type="match status" value="1"/>
</dbReference>
<dbReference type="Proteomes" id="UP000499080">
    <property type="component" value="Unassembled WGS sequence"/>
</dbReference>
<proteinExistence type="predicted"/>
<feature type="region of interest" description="Disordered" evidence="2">
    <location>
        <begin position="160"/>
        <end position="187"/>
    </location>
</feature>